<gene>
    <name evidence="14" type="ORF">CANTEDRAFT_98697</name>
</gene>
<comment type="subcellular location">
    <subcellularLocation>
        <location evidence="1">Mitochondrion</location>
    </subcellularLocation>
</comment>
<evidence type="ECO:0000256" key="9">
    <source>
        <dbReference type="ARBA" id="ARBA00023128"/>
    </source>
</evidence>
<evidence type="ECO:0000256" key="2">
    <source>
        <dbReference type="ARBA" id="ARBA00010371"/>
    </source>
</evidence>
<keyword evidence="8" id="KW-0443">Lipid metabolism</keyword>
<dbReference type="SUPFAM" id="SSF50129">
    <property type="entry name" value="GroES-like"/>
    <property type="match status" value="1"/>
</dbReference>
<dbReference type="PANTHER" id="PTHR43981">
    <property type="entry name" value="ENOYL-[ACYL-CARRIER-PROTEIN] REDUCTASE, MITOCHONDRIAL"/>
    <property type="match status" value="1"/>
</dbReference>
<evidence type="ECO:0000256" key="10">
    <source>
        <dbReference type="ARBA" id="ARBA00023160"/>
    </source>
</evidence>
<dbReference type="PANTHER" id="PTHR43981:SF2">
    <property type="entry name" value="ENOYL-[ACYL-CARRIER-PROTEIN] REDUCTASE, MITOCHONDRIAL"/>
    <property type="match status" value="1"/>
</dbReference>
<evidence type="ECO:0000259" key="13">
    <source>
        <dbReference type="SMART" id="SM00829"/>
    </source>
</evidence>
<keyword evidence="5" id="KW-0521">NADP</keyword>
<dbReference type="InterPro" id="IPR051034">
    <property type="entry name" value="Mito_Enoyl-ACP_Reductase"/>
</dbReference>
<dbReference type="InterPro" id="IPR036291">
    <property type="entry name" value="NAD(P)-bd_dom_sf"/>
</dbReference>
<keyword evidence="6" id="KW-0809">Transit peptide</keyword>
<reference evidence="14 15" key="1">
    <citation type="journal article" date="2011" name="Proc. Natl. Acad. Sci. U.S.A.">
        <title>Comparative genomics of xylose-fermenting fungi for enhanced biofuel production.</title>
        <authorList>
            <person name="Wohlbach D.J."/>
            <person name="Kuo A."/>
            <person name="Sato T.K."/>
            <person name="Potts K.M."/>
            <person name="Salamov A.A."/>
            <person name="LaButti K.M."/>
            <person name="Sun H."/>
            <person name="Clum A."/>
            <person name="Pangilinan J.L."/>
            <person name="Lindquist E.A."/>
            <person name="Lucas S."/>
            <person name="Lapidus A."/>
            <person name="Jin M."/>
            <person name="Gunawan C."/>
            <person name="Balan V."/>
            <person name="Dale B.E."/>
            <person name="Jeffries T.W."/>
            <person name="Zinkel R."/>
            <person name="Barry K.W."/>
            <person name="Grigoriev I.V."/>
            <person name="Gasch A.P."/>
        </authorList>
    </citation>
    <scope>NUCLEOTIDE SEQUENCE [LARGE SCALE GENOMIC DNA]</scope>
    <source>
        <strain evidence="15">ATCC 10573 / BCRC 21748 / CBS 615 / JCM 9827 / NBRC 10315 / NRRL Y-1498 / VKM Y-70</strain>
    </source>
</reference>
<dbReference type="GO" id="GO:0005739">
    <property type="term" value="C:mitochondrion"/>
    <property type="evidence" value="ECO:0007669"/>
    <property type="project" value="UniProtKB-SubCell"/>
</dbReference>
<comment type="catalytic activity">
    <reaction evidence="12">
        <text>a 2,3-saturated acyl-[ACP] + NADP(+) = a (2E)-enoyl-[ACP] + NADPH + H(+)</text>
        <dbReference type="Rhea" id="RHEA:22564"/>
        <dbReference type="Rhea" id="RHEA-COMP:9925"/>
        <dbReference type="Rhea" id="RHEA-COMP:9926"/>
        <dbReference type="ChEBI" id="CHEBI:15378"/>
        <dbReference type="ChEBI" id="CHEBI:57783"/>
        <dbReference type="ChEBI" id="CHEBI:58349"/>
        <dbReference type="ChEBI" id="CHEBI:78784"/>
        <dbReference type="ChEBI" id="CHEBI:78785"/>
        <dbReference type="EC" id="1.3.1.104"/>
    </reaction>
</comment>
<dbReference type="InterPro" id="IPR020843">
    <property type="entry name" value="ER"/>
</dbReference>
<dbReference type="EC" id="1.3.1.104" evidence="11"/>
<feature type="domain" description="Enoyl reductase (ER)" evidence="13">
    <location>
        <begin position="13"/>
        <end position="360"/>
    </location>
</feature>
<name>G3BAY6_CANTC</name>
<evidence type="ECO:0000256" key="7">
    <source>
        <dbReference type="ARBA" id="ARBA00023002"/>
    </source>
</evidence>
<dbReference type="GO" id="GO:0006633">
    <property type="term" value="P:fatty acid biosynthetic process"/>
    <property type="evidence" value="ECO:0007669"/>
    <property type="project" value="UniProtKB-KW"/>
</dbReference>
<proteinExistence type="inferred from homology"/>
<comment type="similarity">
    <text evidence="2">Belongs to the zinc-containing alcohol dehydrogenase family. Quinone oxidoreductase subfamily.</text>
</comment>
<dbReference type="SMART" id="SM00829">
    <property type="entry name" value="PKS_ER"/>
    <property type="match status" value="1"/>
</dbReference>
<accession>G3BAY6</accession>
<keyword evidence="15" id="KW-1185">Reference proteome</keyword>
<dbReference type="Gene3D" id="3.90.180.10">
    <property type="entry name" value="Medium-chain alcohol dehydrogenases, catalytic domain"/>
    <property type="match status" value="1"/>
</dbReference>
<evidence type="ECO:0000256" key="4">
    <source>
        <dbReference type="ARBA" id="ARBA00022832"/>
    </source>
</evidence>
<dbReference type="AlphaFoldDB" id="G3BAY6"/>
<dbReference type="OrthoDB" id="7482721at2759"/>
<dbReference type="Proteomes" id="UP000000707">
    <property type="component" value="Unassembled WGS sequence"/>
</dbReference>
<evidence type="ECO:0000256" key="8">
    <source>
        <dbReference type="ARBA" id="ARBA00023098"/>
    </source>
</evidence>
<dbReference type="eggNOG" id="KOG0025">
    <property type="taxonomic scope" value="Eukaryota"/>
</dbReference>
<evidence type="ECO:0000313" key="15">
    <source>
        <dbReference type="Proteomes" id="UP000000707"/>
    </source>
</evidence>
<dbReference type="EMBL" id="GL996527">
    <property type="protein sequence ID" value="EGV61483.1"/>
    <property type="molecule type" value="Genomic_DNA"/>
</dbReference>
<dbReference type="SUPFAM" id="SSF51735">
    <property type="entry name" value="NAD(P)-binding Rossmann-fold domains"/>
    <property type="match status" value="1"/>
</dbReference>
<dbReference type="GO" id="GO:0141148">
    <property type="term" value="F:enoyl-[acyl-carrier-protein] reductase (NADPH) activity"/>
    <property type="evidence" value="ECO:0007669"/>
    <property type="project" value="UniProtKB-EC"/>
</dbReference>
<evidence type="ECO:0000256" key="3">
    <source>
        <dbReference type="ARBA" id="ARBA00022516"/>
    </source>
</evidence>
<dbReference type="HOGENOM" id="CLU_026673_17_1_1"/>
<dbReference type="STRING" id="590646.G3BAY6"/>
<keyword evidence="3" id="KW-0444">Lipid biosynthesis</keyword>
<evidence type="ECO:0000256" key="1">
    <source>
        <dbReference type="ARBA" id="ARBA00004173"/>
    </source>
</evidence>
<dbReference type="Gene3D" id="3.40.50.720">
    <property type="entry name" value="NAD(P)-binding Rossmann-like Domain"/>
    <property type="match status" value="1"/>
</dbReference>
<dbReference type="CDD" id="cd08290">
    <property type="entry name" value="ETR"/>
    <property type="match status" value="1"/>
</dbReference>
<keyword evidence="9" id="KW-0496">Mitochondrion</keyword>
<keyword evidence="4" id="KW-0276">Fatty acid metabolism</keyword>
<dbReference type="FunFam" id="3.40.50.720:FF:000112">
    <property type="entry name" value="Enoyl-[acyl-carrier-protein] reductase 1, mitochondrial"/>
    <property type="match status" value="1"/>
</dbReference>
<evidence type="ECO:0000256" key="11">
    <source>
        <dbReference type="ARBA" id="ARBA00038963"/>
    </source>
</evidence>
<keyword evidence="7" id="KW-0560">Oxidoreductase</keyword>
<dbReference type="KEGG" id="cten:18250796"/>
<evidence type="ECO:0000256" key="5">
    <source>
        <dbReference type="ARBA" id="ARBA00022857"/>
    </source>
</evidence>
<dbReference type="GeneID" id="18250796"/>
<sequence length="365" mass="39635">MITSHAVMIRQHGEPADVLFTQSYTIDDEHLAPNAVIVKVLASPINPSDINQIQGVYPSQPQKTTQYGTSFPSFVCGNEGLFEVVKVGASVTSVAPGDWALPLRVCSGTWRTYAEFSDDVLFKIPSPAQSTARGKTPLTLQQGAALTVNPLSAYLMLTHFVEPKPGNWFIQNGGNSAVGKFASQMGRLLGLNSISVIRDRPNLDEVKQQLHDTYGATHVITEEENNSREFSGVVKKWLSESGGSLQLGLNCVGGKSSTGVARKLQDNGIMLTYGGMSFQPVILPTSLHIFKNITSAGFWCTRIVEENLQLKKEILEKIISWYEDGELLEAASTASEYTGGDLASFYSERIADSKSGKQVVVNAVE</sequence>
<dbReference type="Pfam" id="PF08240">
    <property type="entry name" value="ADH_N"/>
    <property type="match status" value="1"/>
</dbReference>
<evidence type="ECO:0000313" key="14">
    <source>
        <dbReference type="EMBL" id="EGV61483.1"/>
    </source>
</evidence>
<keyword evidence="10" id="KW-0275">Fatty acid biosynthesis</keyword>
<protein>
    <recommendedName>
        <fullName evidence="11">enoyl-[acyl-carrier-protein] reductase</fullName>
        <ecNumber evidence="11">1.3.1.104</ecNumber>
    </recommendedName>
</protein>
<evidence type="ECO:0000256" key="6">
    <source>
        <dbReference type="ARBA" id="ARBA00022946"/>
    </source>
</evidence>
<dbReference type="InterPro" id="IPR011032">
    <property type="entry name" value="GroES-like_sf"/>
</dbReference>
<dbReference type="InterPro" id="IPR013154">
    <property type="entry name" value="ADH-like_N"/>
</dbReference>
<organism evidence="15">
    <name type="scientific">Candida tenuis (strain ATCC 10573 / BCRC 21748 / CBS 615 / JCM 9827 / NBRC 10315 / NRRL Y-1498 / VKM Y-70)</name>
    <name type="common">Yeast</name>
    <name type="synonym">Yamadazyma tenuis</name>
    <dbReference type="NCBI Taxonomy" id="590646"/>
    <lineage>
        <taxon>Eukaryota</taxon>
        <taxon>Fungi</taxon>
        <taxon>Dikarya</taxon>
        <taxon>Ascomycota</taxon>
        <taxon>Saccharomycotina</taxon>
        <taxon>Pichiomycetes</taxon>
        <taxon>Debaryomycetaceae</taxon>
        <taxon>Yamadazyma</taxon>
    </lineage>
</organism>
<evidence type="ECO:0000256" key="12">
    <source>
        <dbReference type="ARBA" id="ARBA00048843"/>
    </source>
</evidence>